<feature type="transmembrane region" description="Helical" evidence="4">
    <location>
        <begin position="44"/>
        <end position="66"/>
    </location>
</feature>
<gene>
    <name evidence="5" type="primary">pgaC_1</name>
    <name evidence="5" type="ORF">Maut_00342</name>
    <name evidence="6" type="ORF">MTAT_29010</name>
</gene>
<feature type="transmembrane region" description="Helical" evidence="4">
    <location>
        <begin position="392"/>
        <end position="414"/>
    </location>
</feature>
<dbReference type="EC" id="2.4.1.-" evidence="5"/>
<dbReference type="Proteomes" id="UP000094598">
    <property type="component" value="Chromosome"/>
</dbReference>
<proteinExistence type="inferred from homology"/>
<keyword evidence="3 5" id="KW-0808">Transferase</keyword>
<dbReference type="EMBL" id="CP017019">
    <property type="protein sequence ID" value="AOQ22818.1"/>
    <property type="molecule type" value="Genomic_DNA"/>
</dbReference>
<accession>A0AAC9HFQ2</accession>
<evidence type="ECO:0000256" key="3">
    <source>
        <dbReference type="ARBA" id="ARBA00022679"/>
    </source>
</evidence>
<dbReference type="PANTHER" id="PTHR43630">
    <property type="entry name" value="POLY-BETA-1,6-N-ACETYL-D-GLUCOSAMINE SYNTHASE"/>
    <property type="match status" value="1"/>
</dbReference>
<comment type="similarity">
    <text evidence="1">Belongs to the glycosyltransferase 2 family.</text>
</comment>
<dbReference type="RefSeq" id="WP_081328448.1">
    <property type="nucleotide sequence ID" value="NZ_CP017019.1"/>
</dbReference>
<evidence type="ECO:0000313" key="5">
    <source>
        <dbReference type="EMBL" id="AOQ22818.1"/>
    </source>
</evidence>
<keyword evidence="4" id="KW-0812">Transmembrane</keyword>
<feature type="transmembrane region" description="Helical" evidence="4">
    <location>
        <begin position="72"/>
        <end position="102"/>
    </location>
</feature>
<evidence type="ECO:0000313" key="6">
    <source>
        <dbReference type="EMBL" id="TYL07349.1"/>
    </source>
</evidence>
<evidence type="ECO:0000256" key="2">
    <source>
        <dbReference type="ARBA" id="ARBA00022676"/>
    </source>
</evidence>
<reference evidence="5 7" key="1">
    <citation type="submission" date="2016-08" db="EMBL/GenBank/DDBJ databases">
        <title>Moorella thermoacetica DSM 103132.</title>
        <authorList>
            <person name="Jendresen C.B."/>
            <person name="Redl S.M."/>
            <person name="Jensen T.O."/>
            <person name="Nielsen A.T."/>
        </authorList>
    </citation>
    <scope>NUCLEOTIDE SEQUENCE [LARGE SCALE GENOMIC DNA]</scope>
    <source>
        <strain evidence="5 7">DSM 103132</strain>
    </source>
</reference>
<sequence length="466" mass="52396">MTTNSVVLYTHLTQNPSPAPVKGKTFGVRPAPSTRRYISVAQKFWISQTGALVWVSLSVILSLPWLRDLSEVIGFVSAILVITFIAYVPGYLVAFLAVSLLVDRQPPFKVSDPDLPITILIAARNEAPNIVMTLQYIANQNYRGPISVVLVDNGSTDGTADVALAKARELKLNLLCLREESPGKNFALNAGLAKIVTPYFITLDADTLLHRFAVKHIVARLLSSPPDVGAVAGHVLVRNSRDNFLTRIQEWDYFLGIASIKRTQGLYQGTLVAQGAFSLYKTEAVRQVSGWPDTIGEDIVLTWKLQQAGYRVYFEPTAVAFTAVPKVVRHFVRQRSRWARGMVEGMKNVPPWYQPSYLKKFLTGIDLVIPVIDLFYTLVWIPGLILACFGKYYIVGPYTLFVLPLNIGVSLIMYTYQLRVFGQLDLRVRKNRLGFFAYVLIYQLISSPVSLWGYVQELFQTRRVWR</sequence>
<evidence type="ECO:0000256" key="1">
    <source>
        <dbReference type="ARBA" id="ARBA00006739"/>
    </source>
</evidence>
<dbReference type="InterPro" id="IPR029044">
    <property type="entry name" value="Nucleotide-diphossugar_trans"/>
</dbReference>
<evidence type="ECO:0000256" key="4">
    <source>
        <dbReference type="SAM" id="Phobius"/>
    </source>
</evidence>
<dbReference type="Gene3D" id="3.90.550.10">
    <property type="entry name" value="Spore Coat Polysaccharide Biosynthesis Protein SpsA, Chain A"/>
    <property type="match status" value="1"/>
</dbReference>
<dbReference type="SUPFAM" id="SSF53448">
    <property type="entry name" value="Nucleotide-diphospho-sugar transferases"/>
    <property type="match status" value="1"/>
</dbReference>
<evidence type="ECO:0000313" key="8">
    <source>
        <dbReference type="Proteomes" id="UP000322283"/>
    </source>
</evidence>
<feature type="transmembrane region" description="Helical" evidence="4">
    <location>
        <begin position="435"/>
        <end position="455"/>
    </location>
</feature>
<dbReference type="PANTHER" id="PTHR43630:SF1">
    <property type="entry name" value="POLY-BETA-1,6-N-ACETYL-D-GLUCOSAMINE SYNTHASE"/>
    <property type="match status" value="1"/>
</dbReference>
<dbReference type="CDD" id="cd06423">
    <property type="entry name" value="CESA_like"/>
    <property type="match status" value="1"/>
</dbReference>
<name>A0AAC9HFQ2_NEOTH</name>
<reference evidence="6 8" key="2">
    <citation type="submission" date="2019-05" db="EMBL/GenBank/DDBJ databases">
        <title>Genome sequence of Moorella thermoacetica ATCC 33924.</title>
        <authorList>
            <person name="Poehlein A."/>
            <person name="Bengelsdorf F.R."/>
            <person name="Duerre P."/>
            <person name="Daniel R."/>
        </authorList>
    </citation>
    <scope>NUCLEOTIDE SEQUENCE [LARGE SCALE GENOMIC DNA]</scope>
    <source>
        <strain evidence="6 8">ATCC 33924</strain>
    </source>
</reference>
<dbReference type="GO" id="GO:0016757">
    <property type="term" value="F:glycosyltransferase activity"/>
    <property type="evidence" value="ECO:0007669"/>
    <property type="project" value="UniProtKB-KW"/>
</dbReference>
<feature type="transmembrane region" description="Helical" evidence="4">
    <location>
        <begin position="367"/>
        <end position="386"/>
    </location>
</feature>
<keyword evidence="8" id="KW-1185">Reference proteome</keyword>
<dbReference type="AlphaFoldDB" id="A0AAC9HFQ2"/>
<dbReference type="Pfam" id="PF13641">
    <property type="entry name" value="Glyco_tranf_2_3"/>
    <property type="match status" value="1"/>
</dbReference>
<keyword evidence="4" id="KW-0472">Membrane</keyword>
<keyword evidence="2 5" id="KW-0328">Glycosyltransferase</keyword>
<keyword evidence="4" id="KW-1133">Transmembrane helix</keyword>
<dbReference type="EMBL" id="VCDX01000019">
    <property type="protein sequence ID" value="TYL07349.1"/>
    <property type="molecule type" value="Genomic_DNA"/>
</dbReference>
<evidence type="ECO:0000313" key="7">
    <source>
        <dbReference type="Proteomes" id="UP000094598"/>
    </source>
</evidence>
<protein>
    <submittedName>
        <fullName evidence="5">Poly-beta-1,6-N-acetyl-D-glucosamine synthase</fullName>
        <ecNumber evidence="5">2.4.1.-</ecNumber>
    </submittedName>
</protein>
<organism evidence="5 7">
    <name type="scientific">Neomoorella thermoacetica</name>
    <name type="common">Clostridium thermoaceticum</name>
    <dbReference type="NCBI Taxonomy" id="1525"/>
    <lineage>
        <taxon>Bacteria</taxon>
        <taxon>Bacillati</taxon>
        <taxon>Bacillota</taxon>
        <taxon>Clostridia</taxon>
        <taxon>Neomoorellales</taxon>
        <taxon>Neomoorellaceae</taxon>
        <taxon>Neomoorella</taxon>
    </lineage>
</organism>
<dbReference type="Proteomes" id="UP000322283">
    <property type="component" value="Unassembled WGS sequence"/>
</dbReference>